<evidence type="ECO:0000256" key="6">
    <source>
        <dbReference type="ARBA" id="ARBA00023239"/>
    </source>
</evidence>
<dbReference type="PANTHER" id="PTHR31225">
    <property type="entry name" value="OS04G0344100 PROTEIN-RELATED"/>
    <property type="match status" value="1"/>
</dbReference>
<evidence type="ECO:0000313" key="8">
    <source>
        <dbReference type="EMBL" id="KAH9319503.1"/>
    </source>
</evidence>
<reference evidence="8 9" key="1">
    <citation type="journal article" date="2021" name="Nat. Plants">
        <title>The Taxus genome provides insights into paclitaxel biosynthesis.</title>
        <authorList>
            <person name="Xiong X."/>
            <person name="Gou J."/>
            <person name="Liao Q."/>
            <person name="Li Y."/>
            <person name="Zhou Q."/>
            <person name="Bi G."/>
            <person name="Li C."/>
            <person name="Du R."/>
            <person name="Wang X."/>
            <person name="Sun T."/>
            <person name="Guo L."/>
            <person name="Liang H."/>
            <person name="Lu P."/>
            <person name="Wu Y."/>
            <person name="Zhang Z."/>
            <person name="Ro D.K."/>
            <person name="Shang Y."/>
            <person name="Huang S."/>
            <person name="Yan J."/>
        </authorList>
    </citation>
    <scope>NUCLEOTIDE SEQUENCE [LARGE SCALE GENOMIC DNA]</scope>
    <source>
        <strain evidence="8">Ta-2019</strain>
    </source>
</reference>
<dbReference type="GO" id="GO:0016114">
    <property type="term" value="P:terpenoid biosynthetic process"/>
    <property type="evidence" value="ECO:0007669"/>
    <property type="project" value="InterPro"/>
</dbReference>
<dbReference type="Pfam" id="PF03936">
    <property type="entry name" value="Terpene_synth_C"/>
    <property type="match status" value="1"/>
</dbReference>
<accession>A0AA38LBZ5</accession>
<proteinExistence type="predicted"/>
<evidence type="ECO:0000313" key="9">
    <source>
        <dbReference type="Proteomes" id="UP000824469"/>
    </source>
</evidence>
<evidence type="ECO:0000256" key="4">
    <source>
        <dbReference type="ARBA" id="ARBA00022723"/>
    </source>
</evidence>
<dbReference type="GO" id="GO:0010333">
    <property type="term" value="F:terpene synthase activity"/>
    <property type="evidence" value="ECO:0007669"/>
    <property type="project" value="InterPro"/>
</dbReference>
<dbReference type="EMBL" id="JAHRHJ020000004">
    <property type="protein sequence ID" value="KAH9319503.1"/>
    <property type="molecule type" value="Genomic_DNA"/>
</dbReference>
<gene>
    <name evidence="8" type="ORF">KI387_021272</name>
</gene>
<comment type="cofactor">
    <cofactor evidence="2">
        <name>Mg(2+)</name>
        <dbReference type="ChEBI" id="CHEBI:18420"/>
    </cofactor>
</comment>
<name>A0AA38LBZ5_TAXCH</name>
<keyword evidence="6" id="KW-0456">Lyase</keyword>
<keyword evidence="4" id="KW-0479">Metal-binding</keyword>
<feature type="domain" description="Terpene synthase metal-binding" evidence="7">
    <location>
        <begin position="9"/>
        <end position="70"/>
    </location>
</feature>
<evidence type="ECO:0000256" key="2">
    <source>
        <dbReference type="ARBA" id="ARBA00001946"/>
    </source>
</evidence>
<dbReference type="InterPro" id="IPR005630">
    <property type="entry name" value="Terpene_synthase_metal-bd"/>
</dbReference>
<sequence>WWTNTSVIHLDFSRQRHVEYYFWCTCSLFEPEFSASRVGFTKLSICATLMDDIYDTYGTLDELKPFTEALI</sequence>
<comment type="cofactor">
    <cofactor evidence="1">
        <name>Mn(2+)</name>
        <dbReference type="ChEBI" id="CHEBI:29035"/>
    </cofactor>
</comment>
<evidence type="ECO:0000256" key="1">
    <source>
        <dbReference type="ARBA" id="ARBA00001936"/>
    </source>
</evidence>
<organism evidence="8 9">
    <name type="scientific">Taxus chinensis</name>
    <name type="common">Chinese yew</name>
    <name type="synonym">Taxus wallichiana var. chinensis</name>
    <dbReference type="NCBI Taxonomy" id="29808"/>
    <lineage>
        <taxon>Eukaryota</taxon>
        <taxon>Viridiplantae</taxon>
        <taxon>Streptophyta</taxon>
        <taxon>Embryophyta</taxon>
        <taxon>Tracheophyta</taxon>
        <taxon>Spermatophyta</taxon>
        <taxon>Pinopsida</taxon>
        <taxon>Pinidae</taxon>
        <taxon>Conifers II</taxon>
        <taxon>Cupressales</taxon>
        <taxon>Taxaceae</taxon>
        <taxon>Taxus</taxon>
    </lineage>
</organism>
<comment type="pathway">
    <text evidence="3">Terpene metabolism; oleoresin biosynthesis.</text>
</comment>
<evidence type="ECO:0000259" key="7">
    <source>
        <dbReference type="Pfam" id="PF03936"/>
    </source>
</evidence>
<dbReference type="PANTHER" id="PTHR31225:SF137">
    <property type="entry name" value="TERPENE SYNTHASE 11-RELATED"/>
    <property type="match status" value="1"/>
</dbReference>
<dbReference type="AlphaFoldDB" id="A0AA38LBZ5"/>
<comment type="caution">
    <text evidence="8">The sequence shown here is derived from an EMBL/GenBank/DDBJ whole genome shotgun (WGS) entry which is preliminary data.</text>
</comment>
<feature type="non-terminal residue" evidence="8">
    <location>
        <position position="71"/>
    </location>
</feature>
<dbReference type="SUPFAM" id="SSF48576">
    <property type="entry name" value="Terpenoid synthases"/>
    <property type="match status" value="1"/>
</dbReference>
<dbReference type="Gene3D" id="1.10.600.10">
    <property type="entry name" value="Farnesyl Diphosphate Synthase"/>
    <property type="match status" value="1"/>
</dbReference>
<dbReference type="InterPro" id="IPR008949">
    <property type="entry name" value="Isoprenoid_synthase_dom_sf"/>
</dbReference>
<dbReference type="Proteomes" id="UP000824469">
    <property type="component" value="Unassembled WGS sequence"/>
</dbReference>
<dbReference type="InterPro" id="IPR050148">
    <property type="entry name" value="Terpene_synthase-like"/>
</dbReference>
<dbReference type="GO" id="GO:0000287">
    <property type="term" value="F:magnesium ion binding"/>
    <property type="evidence" value="ECO:0007669"/>
    <property type="project" value="InterPro"/>
</dbReference>
<evidence type="ECO:0000256" key="5">
    <source>
        <dbReference type="ARBA" id="ARBA00022842"/>
    </source>
</evidence>
<evidence type="ECO:0000256" key="3">
    <source>
        <dbReference type="ARBA" id="ARBA00005140"/>
    </source>
</evidence>
<keyword evidence="5" id="KW-0460">Magnesium</keyword>
<feature type="non-terminal residue" evidence="8">
    <location>
        <position position="1"/>
    </location>
</feature>
<keyword evidence="9" id="KW-1185">Reference proteome</keyword>
<protein>
    <recommendedName>
        <fullName evidence="7">Terpene synthase metal-binding domain-containing protein</fullName>
    </recommendedName>
</protein>